<proteinExistence type="predicted"/>
<evidence type="ECO:0000313" key="1">
    <source>
        <dbReference type="EMBL" id="RHX79207.1"/>
    </source>
</evidence>
<dbReference type="EMBL" id="QHCR01000006">
    <property type="protein sequence ID" value="RHX79207.1"/>
    <property type="molecule type" value="Genomic_DNA"/>
</dbReference>
<name>A0ABX9M1M5_9LEPT</name>
<evidence type="ECO:0000313" key="2">
    <source>
        <dbReference type="Proteomes" id="UP000285569"/>
    </source>
</evidence>
<reference evidence="2" key="1">
    <citation type="submission" date="2018-05" db="EMBL/GenBank/DDBJ databases">
        <title>Leptospira yasudae sp. nov. and Leptospira stimsonii sp. nov., two pathogenic species of the genus Leptospira isolated from environmental sources.</title>
        <authorList>
            <person name="Casanovas-Massana A."/>
            <person name="Hamond C."/>
            <person name="Santos L.A."/>
            <person name="Hacker K.P."/>
            <person name="Balassiano I."/>
            <person name="Medeiros M.A."/>
            <person name="Reis M.G."/>
            <person name="Ko A.I."/>
            <person name="Wunder E.A."/>
        </authorList>
    </citation>
    <scope>NUCLEOTIDE SEQUENCE [LARGE SCALE GENOMIC DNA]</scope>
    <source>
        <strain evidence="2">B21</strain>
    </source>
</reference>
<keyword evidence="2" id="KW-1185">Reference proteome</keyword>
<accession>A0ABX9M1M5</accession>
<protein>
    <submittedName>
        <fullName evidence="1">Uncharacterized protein</fullName>
    </submittedName>
</protein>
<organism evidence="1 2">
    <name type="scientific">Leptospira yasudae</name>
    <dbReference type="NCBI Taxonomy" id="2202201"/>
    <lineage>
        <taxon>Bacteria</taxon>
        <taxon>Pseudomonadati</taxon>
        <taxon>Spirochaetota</taxon>
        <taxon>Spirochaetia</taxon>
        <taxon>Leptospirales</taxon>
        <taxon>Leptospiraceae</taxon>
        <taxon>Leptospira</taxon>
    </lineage>
</organism>
<reference evidence="1 2" key="2">
    <citation type="journal article" date="2020" name="Int. J. Syst. Evol. Microbiol.">
        <title>Leptospira yasudae sp. nov. and Leptospira stimsonii sp. nov., two new species of the pathogenic group isolated from environmental sources.</title>
        <authorList>
            <person name="Casanovas-Massana A."/>
            <person name="Hamond C."/>
            <person name="Santos L.A."/>
            <person name="de Oliveira D."/>
            <person name="Hacker K.P."/>
            <person name="Balassiano I."/>
            <person name="Costa F."/>
            <person name="Medeiros M.A."/>
            <person name="Reis M.G."/>
            <person name="Ko A.I."/>
            <person name="Wunder E.A."/>
        </authorList>
    </citation>
    <scope>NUCLEOTIDE SEQUENCE [LARGE SCALE GENOMIC DNA]</scope>
    <source>
        <strain evidence="1 2">B21</strain>
    </source>
</reference>
<dbReference type="Proteomes" id="UP000285569">
    <property type="component" value="Unassembled WGS sequence"/>
</dbReference>
<gene>
    <name evidence="1" type="ORF">DLM77_14810</name>
</gene>
<comment type="caution">
    <text evidence="1">The sequence shown here is derived from an EMBL/GenBank/DDBJ whole genome shotgun (WGS) entry which is preliminary data.</text>
</comment>
<sequence>MKKACPFIQIRYGVSQNFQRNSTELLFIRFLQRISSYASKGSIQNTTSIFSLDLHKNLLQRKREPITPYESFDEDRTWQLDLSNKVNRGFWRPVKKKPVEVQPALGWFASFWIERCKAAFRVRDLRVMING</sequence>